<comment type="caution">
    <text evidence="1">The sequence shown here is derived from an EMBL/GenBank/DDBJ whole genome shotgun (WGS) entry which is preliminary data.</text>
</comment>
<gene>
    <name evidence="1" type="ORF">TCE0_033f08056</name>
</gene>
<sequence length="160" mass="17655">MEAIRACSNNILIMAERWERAKDLLDVFEVLATEVPLVETADSHGGRAINRISSDAADDICGKLTNVKSMVLNREIIRMIQEMITEDLPEAGDNATIEAFASLGDKVTLDPAFSNNNSNTPSYQFPNLYFSSNPSSSEIGTLLMGQTLEFPDTLPDYDVY</sequence>
<accession>A0A6V8H906</accession>
<evidence type="ECO:0000313" key="2">
    <source>
        <dbReference type="Proteomes" id="UP000053095"/>
    </source>
</evidence>
<keyword evidence="2" id="KW-1185">Reference proteome</keyword>
<dbReference type="Proteomes" id="UP000053095">
    <property type="component" value="Unassembled WGS sequence"/>
</dbReference>
<dbReference type="AlphaFoldDB" id="A0A6V8H906"/>
<protein>
    <submittedName>
        <fullName evidence="1">Uncharacterized protein</fullName>
    </submittedName>
</protein>
<name>A0A6V8H906_TALPI</name>
<proteinExistence type="predicted"/>
<dbReference type="EMBL" id="DF933829">
    <property type="protein sequence ID" value="GAM37817.1"/>
    <property type="molecule type" value="Genomic_DNA"/>
</dbReference>
<evidence type="ECO:0000313" key="1">
    <source>
        <dbReference type="EMBL" id="GAM37817.1"/>
    </source>
</evidence>
<reference evidence="2" key="1">
    <citation type="journal article" date="2015" name="Genome Announc.">
        <title>Draft genome sequence of Talaromyces cellulolyticus strain Y-94, a source of lignocellulosic biomass-degrading enzymes.</title>
        <authorList>
            <person name="Fujii T."/>
            <person name="Koike H."/>
            <person name="Sawayama S."/>
            <person name="Yano S."/>
            <person name="Inoue H."/>
        </authorList>
    </citation>
    <scope>NUCLEOTIDE SEQUENCE [LARGE SCALE GENOMIC DNA]</scope>
    <source>
        <strain evidence="2">Y-94</strain>
    </source>
</reference>
<organism evidence="1 2">
    <name type="scientific">Talaromyces pinophilus</name>
    <name type="common">Penicillium pinophilum</name>
    <dbReference type="NCBI Taxonomy" id="128442"/>
    <lineage>
        <taxon>Eukaryota</taxon>
        <taxon>Fungi</taxon>
        <taxon>Dikarya</taxon>
        <taxon>Ascomycota</taxon>
        <taxon>Pezizomycotina</taxon>
        <taxon>Eurotiomycetes</taxon>
        <taxon>Eurotiomycetidae</taxon>
        <taxon>Eurotiales</taxon>
        <taxon>Trichocomaceae</taxon>
        <taxon>Talaromyces</taxon>
        <taxon>Talaromyces sect. Talaromyces</taxon>
    </lineage>
</organism>